<dbReference type="CDD" id="cd00029">
    <property type="entry name" value="C1"/>
    <property type="match status" value="1"/>
</dbReference>
<reference evidence="8" key="1">
    <citation type="submission" date="2007-12" db="EMBL/GenBank/DDBJ databases">
        <title>Annotation of Entamoeba dispar SAW760.</title>
        <authorList>
            <person name="Lorenzi H."/>
            <person name="Inman J."/>
            <person name="Schobel S."/>
            <person name="Amedeo P."/>
            <person name="Caler E."/>
        </authorList>
    </citation>
    <scope>NUCLEOTIDE SEQUENCE [LARGE SCALE GENOMIC DNA]</scope>
    <source>
        <strain evidence="8">ATCC PRA-260 / SAW760</strain>
    </source>
</reference>
<dbReference type="InterPro" id="IPR042201">
    <property type="entry name" value="FH2_Formin_sf"/>
</dbReference>
<dbReference type="Pfam" id="PF02181">
    <property type="entry name" value="FH2"/>
    <property type="match status" value="1"/>
</dbReference>
<proteinExistence type="inferred from homology"/>
<dbReference type="InterPro" id="IPR015425">
    <property type="entry name" value="FH2_Formin"/>
</dbReference>
<dbReference type="Gene3D" id="1.20.58.2220">
    <property type="entry name" value="Formin, FH2 domain"/>
    <property type="match status" value="1"/>
</dbReference>
<feature type="compositionally biased region" description="Basic and acidic residues" evidence="4">
    <location>
        <begin position="1124"/>
        <end position="1143"/>
    </location>
</feature>
<protein>
    <submittedName>
        <fullName evidence="7">Formin 2,3 and collagen domain-containing protein, putative</fullName>
        <ecNumber evidence="7">1.3.1.74</ecNumber>
    </submittedName>
</protein>
<dbReference type="OMA" id="SINEHIC"/>
<keyword evidence="2" id="KW-0175">Coiled coil</keyword>
<dbReference type="GO" id="GO:0032440">
    <property type="term" value="F:2-alkenal reductase [NAD(P)H] activity"/>
    <property type="evidence" value="ECO:0007669"/>
    <property type="project" value="UniProtKB-EC"/>
</dbReference>
<dbReference type="KEGG" id="edi:EDI_322460"/>
<feature type="compositionally biased region" description="Pro residues" evidence="4">
    <location>
        <begin position="607"/>
        <end position="646"/>
    </location>
</feature>
<evidence type="ECO:0000259" key="5">
    <source>
        <dbReference type="PROSITE" id="PS51232"/>
    </source>
</evidence>
<dbReference type="InterPro" id="IPR014768">
    <property type="entry name" value="GBD/FH3_dom"/>
</dbReference>
<dbReference type="OrthoDB" id="17758at2759"/>
<dbReference type="Pfam" id="PF06367">
    <property type="entry name" value="Drf_FH3"/>
    <property type="match status" value="1"/>
</dbReference>
<evidence type="ECO:0000256" key="3">
    <source>
        <dbReference type="ARBA" id="ARBA00023203"/>
    </source>
</evidence>
<sequence length="1186" mass="131857">MSHTYETLKTPPSGGICAECQKAFKSKESVVKCTKCGVVLHSKKCEEKYSKKRGNCTGTKSFGSTNSTPTSSTKLNSNSSKGSMTHSIPSKSSTTSITPEEREKYMKEIGESMKVDVSVLPKDQLDILIEKYIEQKQKENVIIKSQMSTPETAVKRLIDSSFTLKELKDFEIEIRNASTNYIQKFIENKGIDAFFKMFNKLMMNPHFKVTEIPEAEKKTIYILRRLLETETIFNNVICSAEYLCTILIALSSKSISTNERIELVNGVLLKSCGDSEETTTSPHEINSKNLIKASTELKSKRKNKIRFEWLVNLFDTENNELKKAAMGVMHAIVKNINNIFLRMDIRTELICLGAEKFIANINEIYGETDDPIMDIFDDWIQISEDDDKTMKSLIEKVNDKLEDKIDLNDDKKVSISLERIMKDLHIDKLYHELMKEAAYLSSSDTSSVIMSKWMAFECITRMVGFYDLDRKDLDGVQPYDEIYEIGGKKVKLNELFESVSSVASLYMIDSELKVVNDKLVAAKNQSATASDRLKKRKDRIPEYENDKKKADNEMKIKQEALQGSKAKLEGFKQDLTSLQKQLAERPTTVVIGKVNTTITNNATGTVHPPPPPPGASSIPPPPPPPGASSIPPPPPPPGMPGMPPPPPPGMPGMPPPPPPGMPGMPPPPPPPGMPGMPPPPPGMPGMPPPPPGMPGMPPPPPGMPGMPPPPPGMPGMPPPPPGMPGMPPPPPGGFGFRPAAPKPNAYVTMLPKPTKKVKNFQWQKLTDRQLQGTVFLKMDTLDKIPIDFKMIEEQFKVPERAKPTEVKETKKQGPVCILDGKQNQTLTITLKGFKNKTIKEVCVAVNKCDASLFEEASAVRNLQKAIPSKEEMEPVYAYYKEHNGDESNIGVAEQFAYALSNIQSVNIKLEAFACKLEFPVKLSEILPDIKKVEIACKQLLESKKLLRLMEVILLIGNYLNQGTARAKCHGFSFNTLQKLSDTKTGDNKRTLLHFIASIVEEKYKDDVLGWDEEIIGVVDASKVPGAQFESEIGGLEKTFATIENSVKKVKEEEGCDFLSVMNAFILASKQDLVDLKETYQKTMVIYKDVLKYFGENVSKPPAPEEFFKPLASFIESWKNARKDNAKAKEQEEKEKKKAEEAKKKAQLAAARKAGGKVDALGDVDTMKKSPIIRKKTTKKMVRIAEV</sequence>
<evidence type="ECO:0000259" key="6">
    <source>
        <dbReference type="PROSITE" id="PS51444"/>
    </source>
</evidence>
<dbReference type="PANTHER" id="PTHR45691:SF6">
    <property type="entry name" value="PROTEIN DIAPHANOUS"/>
    <property type="match status" value="1"/>
</dbReference>
<dbReference type="EC" id="1.3.1.74" evidence="7"/>
<evidence type="ECO:0000313" key="8">
    <source>
        <dbReference type="Proteomes" id="UP000008076"/>
    </source>
</evidence>
<dbReference type="SMART" id="SM00498">
    <property type="entry name" value="FH2"/>
    <property type="match status" value="1"/>
</dbReference>
<feature type="region of interest" description="Disordered" evidence="4">
    <location>
        <begin position="526"/>
        <end position="553"/>
    </location>
</feature>
<keyword evidence="8" id="KW-1185">Reference proteome</keyword>
<feature type="domain" description="GBD/FH3" evidence="5">
    <location>
        <begin position="94"/>
        <end position="471"/>
    </location>
</feature>
<dbReference type="InterPro" id="IPR051412">
    <property type="entry name" value="Formin_Homology_Diaphanous_sf"/>
</dbReference>
<accession>B0E5S8</accession>
<dbReference type="RefSeq" id="XP_001733752.1">
    <property type="nucleotide sequence ID" value="XM_001733700.1"/>
</dbReference>
<dbReference type="PANTHER" id="PTHR45691">
    <property type="entry name" value="PROTEIN DIAPHANOUS"/>
    <property type="match status" value="1"/>
</dbReference>
<keyword evidence="7" id="KW-0176">Collagen</keyword>
<keyword evidence="3" id="KW-0009">Actin-binding</keyword>
<dbReference type="InterPro" id="IPR016024">
    <property type="entry name" value="ARM-type_fold"/>
</dbReference>
<organism evidence="8">
    <name type="scientific">Entamoeba dispar (strain ATCC PRA-260 / SAW760)</name>
    <dbReference type="NCBI Taxonomy" id="370354"/>
    <lineage>
        <taxon>Eukaryota</taxon>
        <taxon>Amoebozoa</taxon>
        <taxon>Evosea</taxon>
        <taxon>Archamoebae</taxon>
        <taxon>Mastigamoebida</taxon>
        <taxon>Entamoebidae</taxon>
        <taxon>Entamoeba</taxon>
    </lineage>
</organism>
<dbReference type="Gene3D" id="1.25.10.10">
    <property type="entry name" value="Leucine-rich Repeat Variant"/>
    <property type="match status" value="1"/>
</dbReference>
<dbReference type="InterPro" id="IPR011989">
    <property type="entry name" value="ARM-like"/>
</dbReference>
<evidence type="ECO:0000256" key="2">
    <source>
        <dbReference type="ARBA" id="ARBA00023054"/>
    </source>
</evidence>
<dbReference type="SUPFAM" id="SSF48371">
    <property type="entry name" value="ARM repeat"/>
    <property type="match status" value="1"/>
</dbReference>
<gene>
    <name evidence="7" type="ORF">EDI_322460</name>
</gene>
<feature type="region of interest" description="Disordered" evidence="4">
    <location>
        <begin position="711"/>
        <end position="740"/>
    </location>
</feature>
<dbReference type="GO" id="GO:0005884">
    <property type="term" value="C:actin filament"/>
    <property type="evidence" value="ECO:0007669"/>
    <property type="project" value="TreeGrafter"/>
</dbReference>
<dbReference type="GeneID" id="5878639"/>
<name>B0E5S8_ENTDS</name>
<evidence type="ECO:0000313" key="7">
    <source>
        <dbReference type="EMBL" id="EDR30114.1"/>
    </source>
</evidence>
<evidence type="ECO:0000256" key="1">
    <source>
        <dbReference type="ARBA" id="ARBA00008214"/>
    </source>
</evidence>
<dbReference type="eggNOG" id="KOG1924">
    <property type="taxonomic scope" value="Eukaryota"/>
</dbReference>
<feature type="compositionally biased region" description="Low complexity" evidence="4">
    <location>
        <begin position="61"/>
        <end position="98"/>
    </location>
</feature>
<feature type="region of interest" description="Disordered" evidence="4">
    <location>
        <begin position="599"/>
        <end position="646"/>
    </location>
</feature>
<feature type="domain" description="FH2" evidence="6">
    <location>
        <begin position="747"/>
        <end position="1143"/>
    </location>
</feature>
<dbReference type="GO" id="GO:0030041">
    <property type="term" value="P:actin filament polymerization"/>
    <property type="evidence" value="ECO:0007669"/>
    <property type="project" value="TreeGrafter"/>
</dbReference>
<dbReference type="SUPFAM" id="SSF101447">
    <property type="entry name" value="Formin homology 2 domain (FH2 domain)"/>
    <property type="match status" value="1"/>
</dbReference>
<feature type="compositionally biased region" description="Pro residues" evidence="4">
    <location>
        <begin position="711"/>
        <end position="732"/>
    </location>
</feature>
<dbReference type="AlphaFoldDB" id="B0E5S8"/>
<dbReference type="Proteomes" id="UP000008076">
    <property type="component" value="Unassembled WGS sequence"/>
</dbReference>
<dbReference type="VEuPathDB" id="AmoebaDB:EDI_322460"/>
<dbReference type="InterPro" id="IPR010472">
    <property type="entry name" value="FH3_dom"/>
</dbReference>
<dbReference type="PROSITE" id="PS51444">
    <property type="entry name" value="FH2"/>
    <property type="match status" value="1"/>
</dbReference>
<feature type="region of interest" description="Disordered" evidence="4">
    <location>
        <begin position="1124"/>
        <end position="1145"/>
    </location>
</feature>
<comment type="similarity">
    <text evidence="1">Belongs to the formin homology family. Diaphanous subfamily.</text>
</comment>
<dbReference type="EMBL" id="DS547835">
    <property type="protein sequence ID" value="EDR30114.1"/>
    <property type="molecule type" value="Genomic_DNA"/>
</dbReference>
<feature type="compositionally biased region" description="Basic and acidic residues" evidence="4">
    <location>
        <begin position="539"/>
        <end position="553"/>
    </location>
</feature>
<evidence type="ECO:0000256" key="4">
    <source>
        <dbReference type="SAM" id="MobiDB-lite"/>
    </source>
</evidence>
<dbReference type="SMART" id="SM01139">
    <property type="entry name" value="Drf_FH3"/>
    <property type="match status" value="1"/>
</dbReference>
<dbReference type="GO" id="GO:0003779">
    <property type="term" value="F:actin binding"/>
    <property type="evidence" value="ECO:0007669"/>
    <property type="project" value="UniProtKB-KW"/>
</dbReference>
<keyword evidence="7" id="KW-0560">Oxidoreductase</keyword>
<dbReference type="PROSITE" id="PS51232">
    <property type="entry name" value="GBD_FH3"/>
    <property type="match status" value="1"/>
</dbReference>
<feature type="region of interest" description="Disordered" evidence="4">
    <location>
        <begin position="56"/>
        <end position="100"/>
    </location>
</feature>